<keyword evidence="1" id="KW-0812">Transmembrane</keyword>
<evidence type="ECO:0000313" key="4">
    <source>
        <dbReference type="Proteomes" id="UP001225072"/>
    </source>
</evidence>
<protein>
    <recommendedName>
        <fullName evidence="2">DUF4349 domain-containing protein</fullName>
    </recommendedName>
</protein>
<reference evidence="3 4" key="1">
    <citation type="submission" date="2023-07" db="EMBL/GenBank/DDBJ databases">
        <title>Functional and genomic diversity of the sorghum phyllosphere microbiome.</title>
        <authorList>
            <person name="Shade A."/>
        </authorList>
    </citation>
    <scope>NUCLEOTIDE SEQUENCE [LARGE SCALE GENOMIC DNA]</scope>
    <source>
        <strain evidence="3 4">SORGH_AS_1064</strain>
    </source>
</reference>
<organism evidence="3 4">
    <name type="scientific">Chryseobacterium camelliae</name>
    <dbReference type="NCBI Taxonomy" id="1265445"/>
    <lineage>
        <taxon>Bacteria</taxon>
        <taxon>Pseudomonadati</taxon>
        <taxon>Bacteroidota</taxon>
        <taxon>Flavobacteriia</taxon>
        <taxon>Flavobacteriales</taxon>
        <taxon>Weeksellaceae</taxon>
        <taxon>Chryseobacterium group</taxon>
        <taxon>Chryseobacterium</taxon>
    </lineage>
</organism>
<accession>A0ABU0TEI7</accession>
<dbReference type="Proteomes" id="UP001225072">
    <property type="component" value="Unassembled WGS sequence"/>
</dbReference>
<keyword evidence="4" id="KW-1185">Reference proteome</keyword>
<evidence type="ECO:0000259" key="2">
    <source>
        <dbReference type="Pfam" id="PF14257"/>
    </source>
</evidence>
<feature type="transmembrane region" description="Helical" evidence="1">
    <location>
        <begin position="306"/>
        <end position="331"/>
    </location>
</feature>
<comment type="caution">
    <text evidence="3">The sequence shown here is derived from an EMBL/GenBank/DDBJ whole genome shotgun (WGS) entry which is preliminary data.</text>
</comment>
<dbReference type="InterPro" id="IPR025645">
    <property type="entry name" value="DUF4349"/>
</dbReference>
<gene>
    <name evidence="3" type="ORF">QE404_000633</name>
</gene>
<dbReference type="EMBL" id="JAUTAL010000001">
    <property type="protein sequence ID" value="MDQ1095486.1"/>
    <property type="molecule type" value="Genomic_DNA"/>
</dbReference>
<keyword evidence="1" id="KW-1133">Transmembrane helix</keyword>
<proteinExistence type="predicted"/>
<evidence type="ECO:0000256" key="1">
    <source>
        <dbReference type="SAM" id="Phobius"/>
    </source>
</evidence>
<evidence type="ECO:0000313" key="3">
    <source>
        <dbReference type="EMBL" id="MDQ1095486.1"/>
    </source>
</evidence>
<dbReference type="Pfam" id="PF14257">
    <property type="entry name" value="DUF4349"/>
    <property type="match status" value="1"/>
</dbReference>
<sequence length="345" mass="38430">MIVYTITTLPGQYIPFTKLHKAAQLILLQQKNYVMKKFLLSAAVACTCIMCKKAEGTSQWENTAATADSTVSDISHTIQNIHDEDRTVADSAGIRIKELDDTGHEIRKKIETQSKSIDSLTESIASVKLESAPGKKDSAENNKEEKIVVNVQAPKVIRETKVIYKNQPKKQPIEKAAVADRLVKTGTLELTVSDPESAKETVIQQVEKYDGFLKSENISLNNNEKKIAYLRIKIPIQKFDYLMDDLSYNIGKVETQSIEVSGKDFIRNTLCEVDITLYGSENPGESTHPETLGGRSLAAISSGWEAVASVFLFILPLWPLFLIAGAGYYFYKKKRRTESGKDSEV</sequence>
<name>A0ABU0TEI7_9FLAO</name>
<feature type="domain" description="DUF4349" evidence="2">
    <location>
        <begin position="181"/>
        <end position="259"/>
    </location>
</feature>
<keyword evidence="1" id="KW-0472">Membrane</keyword>